<comment type="caution">
    <text evidence="2">The sequence shown here is derived from an EMBL/GenBank/DDBJ whole genome shotgun (WGS) entry which is preliminary data.</text>
</comment>
<protein>
    <recommendedName>
        <fullName evidence="4">MARVEL domain-containing protein</fullName>
    </recommendedName>
</protein>
<feature type="transmembrane region" description="Helical" evidence="1">
    <location>
        <begin position="97"/>
        <end position="127"/>
    </location>
</feature>
<feature type="transmembrane region" description="Helical" evidence="1">
    <location>
        <begin position="65"/>
        <end position="85"/>
    </location>
</feature>
<dbReference type="Proteomes" id="UP000494206">
    <property type="component" value="Unassembled WGS sequence"/>
</dbReference>
<keyword evidence="3" id="KW-1185">Reference proteome</keyword>
<dbReference type="AlphaFoldDB" id="A0A8S1FC71"/>
<evidence type="ECO:0000256" key="1">
    <source>
        <dbReference type="SAM" id="Phobius"/>
    </source>
</evidence>
<feature type="transmembrane region" description="Helical" evidence="1">
    <location>
        <begin position="139"/>
        <end position="159"/>
    </location>
</feature>
<evidence type="ECO:0000313" key="3">
    <source>
        <dbReference type="Proteomes" id="UP000494206"/>
    </source>
</evidence>
<reference evidence="2 3" key="1">
    <citation type="submission" date="2020-04" db="EMBL/GenBank/DDBJ databases">
        <authorList>
            <person name="Laetsch R D."/>
            <person name="Stevens L."/>
            <person name="Kumar S."/>
            <person name="Blaxter L. M."/>
        </authorList>
    </citation>
    <scope>NUCLEOTIDE SEQUENCE [LARGE SCALE GENOMIC DNA]</scope>
</reference>
<dbReference type="EMBL" id="CADEPM010000011">
    <property type="protein sequence ID" value="CAB3410826.1"/>
    <property type="molecule type" value="Genomic_DNA"/>
</dbReference>
<organism evidence="2 3">
    <name type="scientific">Caenorhabditis bovis</name>
    <dbReference type="NCBI Taxonomy" id="2654633"/>
    <lineage>
        <taxon>Eukaryota</taxon>
        <taxon>Metazoa</taxon>
        <taxon>Ecdysozoa</taxon>
        <taxon>Nematoda</taxon>
        <taxon>Chromadorea</taxon>
        <taxon>Rhabditida</taxon>
        <taxon>Rhabditina</taxon>
        <taxon>Rhabditomorpha</taxon>
        <taxon>Rhabditoidea</taxon>
        <taxon>Rhabditidae</taxon>
        <taxon>Peloderinae</taxon>
        <taxon>Caenorhabditis</taxon>
    </lineage>
</organism>
<dbReference type="OrthoDB" id="5777698at2759"/>
<evidence type="ECO:0000313" key="2">
    <source>
        <dbReference type="EMBL" id="CAB3410826.1"/>
    </source>
</evidence>
<keyword evidence="1" id="KW-0812">Transmembrane</keyword>
<evidence type="ECO:0008006" key="4">
    <source>
        <dbReference type="Google" id="ProtNLM"/>
    </source>
</evidence>
<sequence length="181" mass="20097">MQETRETEVGFYPKHIEFGGKLIFFDTFYASTCRGLTKIISIALCFSAIVLVCASQPVHDERGPALFFAFLAIVGSFAILLEYTFMLNTKITTTFAFIFEAVFYVTVAVGLFVSAIFMIIFCANHWADMNPEWATMPSLAAGALLLCSALYVAEICILVSDARRCSWRPSNSRPVTTVLPE</sequence>
<keyword evidence="1" id="KW-1133">Transmembrane helix</keyword>
<accession>A0A8S1FC71</accession>
<name>A0A8S1FC71_9PELO</name>
<keyword evidence="1" id="KW-0472">Membrane</keyword>
<feature type="transmembrane region" description="Helical" evidence="1">
    <location>
        <begin position="39"/>
        <end position="59"/>
    </location>
</feature>
<proteinExistence type="predicted"/>
<gene>
    <name evidence="2" type="ORF">CBOVIS_LOCUS12290</name>
</gene>